<sequence length="198" mass="22967">MTRGLTHIVVAYIGLAIVFIGIFYSDLQVPGIFISCATLSALFFTIVDFFSLFDNKMNLEIEKKDSFSDRITKKMINKLIEKRRDVIQICLLFAIFSIIFIPYIPNINSFLTEDSNNKITLVSLGLVIFIISFRQIKTEAEYEKELKRNIEELTSITAEYKEWSKSGMAALEESQDKNEKLLEHIKELNKKLEKYQSR</sequence>
<dbReference type="EMBL" id="VTEI01000014">
    <property type="protein sequence ID" value="TYS14286.1"/>
    <property type="molecule type" value="Genomic_DNA"/>
</dbReference>
<keyword evidence="2" id="KW-1133">Transmembrane helix</keyword>
<evidence type="ECO:0000313" key="4">
    <source>
        <dbReference type="Proteomes" id="UP000322267"/>
    </source>
</evidence>
<accession>A0A5D4NLL9</accession>
<keyword evidence="1" id="KW-0175">Coiled coil</keyword>
<evidence type="ECO:0000256" key="2">
    <source>
        <dbReference type="SAM" id="Phobius"/>
    </source>
</evidence>
<organism evidence="3 4">
    <name type="scientific">Rossellomorea vietnamensis</name>
    <dbReference type="NCBI Taxonomy" id="218284"/>
    <lineage>
        <taxon>Bacteria</taxon>
        <taxon>Bacillati</taxon>
        <taxon>Bacillota</taxon>
        <taxon>Bacilli</taxon>
        <taxon>Bacillales</taxon>
        <taxon>Bacillaceae</taxon>
        <taxon>Rossellomorea</taxon>
    </lineage>
</organism>
<dbReference type="Proteomes" id="UP000322267">
    <property type="component" value="Unassembled WGS sequence"/>
</dbReference>
<feature type="coiled-coil region" evidence="1">
    <location>
        <begin position="139"/>
        <end position="198"/>
    </location>
</feature>
<name>A0A5D4NLL9_9BACI</name>
<evidence type="ECO:0000313" key="3">
    <source>
        <dbReference type="EMBL" id="TYS14286.1"/>
    </source>
</evidence>
<feature type="transmembrane region" description="Helical" evidence="2">
    <location>
        <begin position="86"/>
        <end position="104"/>
    </location>
</feature>
<feature type="transmembrane region" description="Helical" evidence="2">
    <location>
        <begin position="31"/>
        <end position="53"/>
    </location>
</feature>
<reference evidence="3 4" key="1">
    <citation type="submission" date="2019-08" db="EMBL/GenBank/DDBJ databases">
        <title>Bacillus genomes from the desert of Cuatro Cienegas, Coahuila.</title>
        <authorList>
            <person name="Olmedo-Alvarez G."/>
        </authorList>
    </citation>
    <scope>NUCLEOTIDE SEQUENCE [LARGE SCALE GENOMIC DNA]</scope>
    <source>
        <strain evidence="3 4">CH34_1T</strain>
    </source>
</reference>
<protein>
    <submittedName>
        <fullName evidence="3">Uncharacterized protein</fullName>
    </submittedName>
</protein>
<keyword evidence="2" id="KW-0812">Transmembrane</keyword>
<proteinExistence type="predicted"/>
<feature type="transmembrane region" description="Helical" evidence="2">
    <location>
        <begin position="119"/>
        <end position="136"/>
    </location>
</feature>
<dbReference type="RefSeq" id="WP_148941700.1">
    <property type="nucleotide sequence ID" value="NZ_VTEI01000014.1"/>
</dbReference>
<dbReference type="AlphaFoldDB" id="A0A5D4NLL9"/>
<evidence type="ECO:0000256" key="1">
    <source>
        <dbReference type="SAM" id="Coils"/>
    </source>
</evidence>
<gene>
    <name evidence="3" type="ORF">FZC78_19220</name>
</gene>
<keyword evidence="2" id="KW-0472">Membrane</keyword>
<feature type="transmembrane region" description="Helical" evidence="2">
    <location>
        <begin position="7"/>
        <end position="25"/>
    </location>
</feature>
<comment type="caution">
    <text evidence="3">The sequence shown here is derived from an EMBL/GenBank/DDBJ whole genome shotgun (WGS) entry which is preliminary data.</text>
</comment>